<organism evidence="3 4">
    <name type="scientific">Salvia divinorum</name>
    <name type="common">Maria pastora</name>
    <name type="synonym">Diviner's sage</name>
    <dbReference type="NCBI Taxonomy" id="28513"/>
    <lineage>
        <taxon>Eukaryota</taxon>
        <taxon>Viridiplantae</taxon>
        <taxon>Streptophyta</taxon>
        <taxon>Embryophyta</taxon>
        <taxon>Tracheophyta</taxon>
        <taxon>Spermatophyta</taxon>
        <taxon>Magnoliopsida</taxon>
        <taxon>eudicotyledons</taxon>
        <taxon>Gunneridae</taxon>
        <taxon>Pentapetalae</taxon>
        <taxon>asterids</taxon>
        <taxon>lamiids</taxon>
        <taxon>Lamiales</taxon>
        <taxon>Lamiaceae</taxon>
        <taxon>Nepetoideae</taxon>
        <taxon>Mentheae</taxon>
        <taxon>Salviinae</taxon>
        <taxon>Salvia</taxon>
        <taxon>Salvia subgen. Calosphace</taxon>
    </lineage>
</organism>
<proteinExistence type="predicted"/>
<sequence>MESLTLFLLICVTFSVSRARPLGPTAASDADTSSELASNAFSSVPAASPWLEDISIEDVGLESAAMDAMEAQVKGSSANNDMKEAAKYVSEELDGPTPSMEYEVKGKATAKGPSASAAKKKTAAMAEKHKGSSEN</sequence>
<dbReference type="Proteomes" id="UP001567538">
    <property type="component" value="Unassembled WGS sequence"/>
</dbReference>
<name>A0ABD1FWS5_SALDI</name>
<keyword evidence="2" id="KW-0732">Signal</keyword>
<feature type="compositionally biased region" description="Basic and acidic residues" evidence="1">
    <location>
        <begin position="126"/>
        <end position="135"/>
    </location>
</feature>
<evidence type="ECO:0000256" key="1">
    <source>
        <dbReference type="SAM" id="MobiDB-lite"/>
    </source>
</evidence>
<feature type="compositionally biased region" description="Low complexity" evidence="1">
    <location>
        <begin position="107"/>
        <end position="117"/>
    </location>
</feature>
<dbReference type="AlphaFoldDB" id="A0ABD1FWS5"/>
<evidence type="ECO:0000313" key="4">
    <source>
        <dbReference type="Proteomes" id="UP001567538"/>
    </source>
</evidence>
<evidence type="ECO:0000313" key="3">
    <source>
        <dbReference type="EMBL" id="KAL1536299.1"/>
    </source>
</evidence>
<dbReference type="EMBL" id="JBEAFC010000011">
    <property type="protein sequence ID" value="KAL1536299.1"/>
    <property type="molecule type" value="Genomic_DNA"/>
</dbReference>
<feature type="chain" id="PRO_5044801349" description="Secreted protein" evidence="2">
    <location>
        <begin position="20"/>
        <end position="135"/>
    </location>
</feature>
<gene>
    <name evidence="3" type="ORF">AAHA92_28974</name>
</gene>
<comment type="caution">
    <text evidence="3">The sequence shown here is derived from an EMBL/GenBank/DDBJ whole genome shotgun (WGS) entry which is preliminary data.</text>
</comment>
<accession>A0ABD1FWS5</accession>
<reference evidence="3 4" key="1">
    <citation type="submission" date="2024-06" db="EMBL/GenBank/DDBJ databases">
        <title>A chromosome level genome sequence of Diviner's sage (Salvia divinorum).</title>
        <authorList>
            <person name="Ford S.A."/>
            <person name="Ro D.-K."/>
            <person name="Ness R.W."/>
            <person name="Phillips M.A."/>
        </authorList>
    </citation>
    <scope>NUCLEOTIDE SEQUENCE [LARGE SCALE GENOMIC DNA]</scope>
    <source>
        <strain evidence="3">SAF-2024a</strain>
        <tissue evidence="3">Leaf</tissue>
    </source>
</reference>
<keyword evidence="4" id="KW-1185">Reference proteome</keyword>
<feature type="signal peptide" evidence="2">
    <location>
        <begin position="1"/>
        <end position="19"/>
    </location>
</feature>
<protein>
    <recommendedName>
        <fullName evidence="5">Secreted protein</fullName>
    </recommendedName>
</protein>
<evidence type="ECO:0008006" key="5">
    <source>
        <dbReference type="Google" id="ProtNLM"/>
    </source>
</evidence>
<evidence type="ECO:0000256" key="2">
    <source>
        <dbReference type="SAM" id="SignalP"/>
    </source>
</evidence>
<feature type="region of interest" description="Disordered" evidence="1">
    <location>
        <begin position="105"/>
        <end position="135"/>
    </location>
</feature>